<protein>
    <submittedName>
        <fullName evidence="3">Uncharacterized protein</fullName>
    </submittedName>
</protein>
<dbReference type="EMBL" id="BRYA01000854">
    <property type="protein sequence ID" value="GMI34269.1"/>
    <property type="molecule type" value="Genomic_DNA"/>
</dbReference>
<organism evidence="3 4">
    <name type="scientific">Triparma columacea</name>
    <dbReference type="NCBI Taxonomy" id="722753"/>
    <lineage>
        <taxon>Eukaryota</taxon>
        <taxon>Sar</taxon>
        <taxon>Stramenopiles</taxon>
        <taxon>Ochrophyta</taxon>
        <taxon>Bolidophyceae</taxon>
        <taxon>Parmales</taxon>
        <taxon>Triparmaceae</taxon>
        <taxon>Triparma</taxon>
    </lineage>
</organism>
<keyword evidence="2" id="KW-1133">Transmembrane helix</keyword>
<dbReference type="Proteomes" id="UP001165065">
    <property type="component" value="Unassembled WGS sequence"/>
</dbReference>
<dbReference type="InterPro" id="IPR024491">
    <property type="entry name" value="Se_SelK/SelG"/>
</dbReference>
<gene>
    <name evidence="3" type="ORF">TrCOL_g3079</name>
</gene>
<proteinExistence type="predicted"/>
<evidence type="ECO:0000256" key="1">
    <source>
        <dbReference type="SAM" id="MobiDB-lite"/>
    </source>
</evidence>
<keyword evidence="2" id="KW-0472">Membrane</keyword>
<feature type="region of interest" description="Disordered" evidence="1">
    <location>
        <begin position="83"/>
        <end position="115"/>
    </location>
</feature>
<keyword evidence="4" id="KW-1185">Reference proteome</keyword>
<dbReference type="AlphaFoldDB" id="A0A9W7L6Y3"/>
<sequence length="115" mass="12493">MEGLEAPVEMYRPGYLNADGTVTQTKPFTVIGFLSGIITFFTDLVTLFFDSILSTKKDVATRRNRNPNGSNYVTRNYRDYSSQNAQLRRGKGGNVKSMSELAKDNDAGPCGGGGG</sequence>
<comment type="caution">
    <text evidence="3">The sequence shown here is derived from an EMBL/GenBank/DDBJ whole genome shotgun (WGS) entry which is preliminary data.</text>
</comment>
<name>A0A9W7L6Y3_9STRA</name>
<dbReference type="OrthoDB" id="194966at2759"/>
<keyword evidence="2" id="KW-0812">Transmembrane</keyword>
<reference evidence="4" key="1">
    <citation type="journal article" date="2023" name="Commun. Biol.">
        <title>Genome analysis of Parmales, the sister group of diatoms, reveals the evolutionary specialization of diatoms from phago-mixotrophs to photoautotrophs.</title>
        <authorList>
            <person name="Ban H."/>
            <person name="Sato S."/>
            <person name="Yoshikawa S."/>
            <person name="Yamada K."/>
            <person name="Nakamura Y."/>
            <person name="Ichinomiya M."/>
            <person name="Sato N."/>
            <person name="Blanc-Mathieu R."/>
            <person name="Endo H."/>
            <person name="Kuwata A."/>
            <person name="Ogata H."/>
        </authorList>
    </citation>
    <scope>NUCLEOTIDE SEQUENCE [LARGE SCALE GENOMIC DNA]</scope>
</reference>
<feature type="transmembrane region" description="Helical" evidence="2">
    <location>
        <begin position="30"/>
        <end position="53"/>
    </location>
</feature>
<evidence type="ECO:0000256" key="2">
    <source>
        <dbReference type="SAM" id="Phobius"/>
    </source>
</evidence>
<accession>A0A9W7L6Y3</accession>
<evidence type="ECO:0000313" key="3">
    <source>
        <dbReference type="EMBL" id="GMI34269.1"/>
    </source>
</evidence>
<evidence type="ECO:0000313" key="4">
    <source>
        <dbReference type="Proteomes" id="UP001165065"/>
    </source>
</evidence>
<dbReference type="Pfam" id="PF10961">
    <property type="entry name" value="SelK_SelG"/>
    <property type="match status" value="1"/>
</dbReference>